<proteinExistence type="predicted"/>
<evidence type="ECO:0000313" key="3">
    <source>
        <dbReference type="Proteomes" id="UP001500403"/>
    </source>
</evidence>
<protein>
    <submittedName>
        <fullName evidence="2">Uncharacterized protein</fullName>
    </submittedName>
</protein>
<keyword evidence="3" id="KW-1185">Reference proteome</keyword>
<evidence type="ECO:0000313" key="2">
    <source>
        <dbReference type="EMBL" id="GAA2938326.1"/>
    </source>
</evidence>
<keyword evidence="1" id="KW-0472">Membrane</keyword>
<gene>
    <name evidence="2" type="ORF">GCM10010446_24580</name>
</gene>
<reference evidence="2 3" key="1">
    <citation type="journal article" date="2019" name="Int. J. Syst. Evol. Microbiol.">
        <title>The Global Catalogue of Microorganisms (GCM) 10K type strain sequencing project: providing services to taxonomists for standard genome sequencing and annotation.</title>
        <authorList>
            <consortium name="The Broad Institute Genomics Platform"/>
            <consortium name="The Broad Institute Genome Sequencing Center for Infectious Disease"/>
            <person name="Wu L."/>
            <person name="Ma J."/>
        </authorList>
    </citation>
    <scope>NUCLEOTIDE SEQUENCE [LARGE SCALE GENOMIC DNA]</scope>
    <source>
        <strain evidence="2 3">JCM 9088</strain>
    </source>
</reference>
<accession>A0ABN3X772</accession>
<keyword evidence="1" id="KW-1133">Transmembrane helix</keyword>
<feature type="transmembrane region" description="Helical" evidence="1">
    <location>
        <begin position="57"/>
        <end position="74"/>
    </location>
</feature>
<keyword evidence="1" id="KW-0812">Transmembrane</keyword>
<sequence length="75" mass="7970">MPRTRAGESFPPARRGPGCHVRAAIVSPRGVRAGTVVALMGRRTMGRRTGGRRTGRVIHIAGASIVMILVLVLAR</sequence>
<comment type="caution">
    <text evidence="2">The sequence shown here is derived from an EMBL/GenBank/DDBJ whole genome shotgun (WGS) entry which is preliminary data.</text>
</comment>
<name>A0ABN3X772_9ACTN</name>
<organism evidence="2 3">
    <name type="scientific">Streptomyces enissocaesilis</name>
    <dbReference type="NCBI Taxonomy" id="332589"/>
    <lineage>
        <taxon>Bacteria</taxon>
        <taxon>Bacillati</taxon>
        <taxon>Actinomycetota</taxon>
        <taxon>Actinomycetes</taxon>
        <taxon>Kitasatosporales</taxon>
        <taxon>Streptomycetaceae</taxon>
        <taxon>Streptomyces</taxon>
        <taxon>Streptomyces rochei group</taxon>
    </lineage>
</organism>
<evidence type="ECO:0000256" key="1">
    <source>
        <dbReference type="SAM" id="Phobius"/>
    </source>
</evidence>
<dbReference type="EMBL" id="BAAAUD010000023">
    <property type="protein sequence ID" value="GAA2938326.1"/>
    <property type="molecule type" value="Genomic_DNA"/>
</dbReference>
<dbReference type="Proteomes" id="UP001500403">
    <property type="component" value="Unassembled WGS sequence"/>
</dbReference>